<feature type="transmembrane region" description="Helical" evidence="1">
    <location>
        <begin position="96"/>
        <end position="114"/>
    </location>
</feature>
<feature type="transmembrane region" description="Helical" evidence="1">
    <location>
        <begin position="176"/>
        <end position="196"/>
    </location>
</feature>
<name>A0ABY1Q978_9BURK</name>
<organism evidence="3 4">
    <name type="scientific">Noviherbaspirillum suwonense</name>
    <dbReference type="NCBI Taxonomy" id="1224511"/>
    <lineage>
        <taxon>Bacteria</taxon>
        <taxon>Pseudomonadati</taxon>
        <taxon>Pseudomonadota</taxon>
        <taxon>Betaproteobacteria</taxon>
        <taxon>Burkholderiales</taxon>
        <taxon>Oxalobacteraceae</taxon>
        <taxon>Noviherbaspirillum</taxon>
    </lineage>
</organism>
<gene>
    <name evidence="3" type="ORF">SAMN06295970_109139</name>
</gene>
<feature type="transmembrane region" description="Helical" evidence="1">
    <location>
        <begin position="202"/>
        <end position="222"/>
    </location>
</feature>
<keyword evidence="1" id="KW-0472">Membrane</keyword>
<feature type="transmembrane region" description="Helical" evidence="1">
    <location>
        <begin position="73"/>
        <end position="90"/>
    </location>
</feature>
<feature type="domain" description="EamA" evidence="2">
    <location>
        <begin position="5"/>
        <end position="137"/>
    </location>
</feature>
<reference evidence="3 4" key="1">
    <citation type="submission" date="2017-05" db="EMBL/GenBank/DDBJ databases">
        <authorList>
            <person name="Varghese N."/>
            <person name="Submissions S."/>
        </authorList>
    </citation>
    <scope>NUCLEOTIDE SEQUENCE [LARGE SCALE GENOMIC DNA]</scope>
    <source>
        <strain evidence="3 4">DSM 26001</strain>
    </source>
</reference>
<feature type="transmembrane region" description="Helical" evidence="1">
    <location>
        <begin position="121"/>
        <end position="139"/>
    </location>
</feature>
<dbReference type="SUPFAM" id="SSF103481">
    <property type="entry name" value="Multidrug resistance efflux transporter EmrE"/>
    <property type="match status" value="2"/>
</dbReference>
<dbReference type="InterPro" id="IPR037185">
    <property type="entry name" value="EmrE-like"/>
</dbReference>
<feature type="transmembrane region" description="Helical" evidence="1">
    <location>
        <begin position="31"/>
        <end position="53"/>
    </location>
</feature>
<dbReference type="Proteomes" id="UP001158049">
    <property type="component" value="Unassembled WGS sequence"/>
</dbReference>
<evidence type="ECO:0000259" key="2">
    <source>
        <dbReference type="Pfam" id="PF00892"/>
    </source>
</evidence>
<feature type="transmembrane region" description="Helical" evidence="1">
    <location>
        <begin position="234"/>
        <end position="254"/>
    </location>
</feature>
<protein>
    <submittedName>
        <fullName evidence="3">Permease of the drug/metabolite transporter (DMT) superfamily</fullName>
    </submittedName>
</protein>
<dbReference type="EMBL" id="FXUL01000009">
    <property type="protein sequence ID" value="SMP63773.1"/>
    <property type="molecule type" value="Genomic_DNA"/>
</dbReference>
<dbReference type="PANTHER" id="PTHR22911">
    <property type="entry name" value="ACYL-MALONYL CONDENSING ENZYME-RELATED"/>
    <property type="match status" value="1"/>
</dbReference>
<proteinExistence type="predicted"/>
<feature type="transmembrane region" description="Helical" evidence="1">
    <location>
        <begin position="260"/>
        <end position="279"/>
    </location>
</feature>
<accession>A0ABY1Q978</accession>
<sequence length="309" mass="33822">MNKNGILLHVAGLWTLSTLDASAKWLVLAGMPVLMVTLVRYLMHVALMTAVVLPSQGRALFRTRSLSRQLVRGMLMVLSTVLFFSVLKRLPLAEATSLNFMAPLFLMAMAPWLLNEPHRLHRWLGVLMGFAGVLIVVRPGAQLDLIGVGLGLLTAITFAFFQISTRRVAHDNPLTTNYYGGIFGSVALILALPWFWKMPELSATQWVLLISTGFTGFAGHLLQIMAYSRTQATLLAPFNYLQIVAAATLGWLAFGQLPDLTTATGIALICAGGLAVVLWERRLYRLPRAGEGAAKDTANDVGGMLYRKK</sequence>
<feature type="domain" description="EamA" evidence="2">
    <location>
        <begin position="146"/>
        <end position="276"/>
    </location>
</feature>
<keyword evidence="1" id="KW-0812">Transmembrane</keyword>
<comment type="caution">
    <text evidence="3">The sequence shown here is derived from an EMBL/GenBank/DDBJ whole genome shotgun (WGS) entry which is preliminary data.</text>
</comment>
<evidence type="ECO:0000313" key="3">
    <source>
        <dbReference type="EMBL" id="SMP63773.1"/>
    </source>
</evidence>
<keyword evidence="1" id="KW-1133">Transmembrane helix</keyword>
<dbReference type="InterPro" id="IPR000620">
    <property type="entry name" value="EamA_dom"/>
</dbReference>
<dbReference type="PANTHER" id="PTHR22911:SF103">
    <property type="entry name" value="BLR2811 PROTEIN"/>
    <property type="match status" value="1"/>
</dbReference>
<dbReference type="Pfam" id="PF00892">
    <property type="entry name" value="EamA"/>
    <property type="match status" value="2"/>
</dbReference>
<keyword evidence="4" id="KW-1185">Reference proteome</keyword>
<dbReference type="RefSeq" id="WP_283442812.1">
    <property type="nucleotide sequence ID" value="NZ_FXUL01000009.1"/>
</dbReference>
<evidence type="ECO:0000256" key="1">
    <source>
        <dbReference type="SAM" id="Phobius"/>
    </source>
</evidence>
<evidence type="ECO:0000313" key="4">
    <source>
        <dbReference type="Proteomes" id="UP001158049"/>
    </source>
</evidence>
<feature type="transmembrane region" description="Helical" evidence="1">
    <location>
        <begin position="145"/>
        <end position="164"/>
    </location>
</feature>